<reference evidence="1 2" key="1">
    <citation type="submission" date="2023-07" db="EMBL/GenBank/DDBJ databases">
        <title>Genomic Encyclopedia of Type Strains, Phase IV (KMG-IV): sequencing the most valuable type-strain genomes for metagenomic binning, comparative biology and taxonomic classification.</title>
        <authorList>
            <person name="Goeker M."/>
        </authorList>
    </citation>
    <scope>NUCLEOTIDE SEQUENCE [LARGE SCALE GENOMIC DNA]</scope>
    <source>
        <strain evidence="1 2">DSM 20694</strain>
    </source>
</reference>
<dbReference type="GO" id="GO:0003677">
    <property type="term" value="F:DNA binding"/>
    <property type="evidence" value="ECO:0007669"/>
    <property type="project" value="UniProtKB-KW"/>
</dbReference>
<organism evidence="1 2">
    <name type="scientific">Eubacterium multiforme</name>
    <dbReference type="NCBI Taxonomy" id="83339"/>
    <lineage>
        <taxon>Bacteria</taxon>
        <taxon>Bacillati</taxon>
        <taxon>Bacillota</taxon>
        <taxon>Clostridia</taxon>
        <taxon>Eubacteriales</taxon>
        <taxon>Eubacteriaceae</taxon>
        <taxon>Eubacterium</taxon>
    </lineage>
</organism>
<keyword evidence="2" id="KW-1185">Reference proteome</keyword>
<proteinExistence type="predicted"/>
<evidence type="ECO:0000313" key="1">
    <source>
        <dbReference type="EMBL" id="MDQ0149107.1"/>
    </source>
</evidence>
<dbReference type="Proteomes" id="UP001228504">
    <property type="component" value="Unassembled WGS sequence"/>
</dbReference>
<comment type="caution">
    <text evidence="1">The sequence shown here is derived from an EMBL/GenBank/DDBJ whole genome shotgun (WGS) entry which is preliminary data.</text>
</comment>
<sequence length="58" mass="6787">MNRKATFNQVFKEETVSFLSLYPNKTIGNKIKLLRIKSGLTYNQFVKKAQVSVMTIYR</sequence>
<protein>
    <submittedName>
        <fullName evidence="1">DNA-binding transcriptional regulator YiaG</fullName>
    </submittedName>
</protein>
<dbReference type="EMBL" id="JAUSUF010000002">
    <property type="protein sequence ID" value="MDQ0149107.1"/>
    <property type="molecule type" value="Genomic_DNA"/>
</dbReference>
<keyword evidence="1" id="KW-0238">DNA-binding</keyword>
<dbReference type="InterPro" id="IPR010982">
    <property type="entry name" value="Lambda_DNA-bd_dom_sf"/>
</dbReference>
<gene>
    <name evidence="1" type="ORF">J2S18_001037</name>
</gene>
<dbReference type="RefSeq" id="WP_307484655.1">
    <property type="nucleotide sequence ID" value="NZ_JAUSUF010000002.1"/>
</dbReference>
<accession>A0ABT9UR16</accession>
<name>A0ABT9UR16_9FIRM</name>
<evidence type="ECO:0000313" key="2">
    <source>
        <dbReference type="Proteomes" id="UP001228504"/>
    </source>
</evidence>
<dbReference type="SUPFAM" id="SSF47413">
    <property type="entry name" value="lambda repressor-like DNA-binding domains"/>
    <property type="match status" value="1"/>
</dbReference>